<sequence>MPFKSPPSAAGGAANSTGSANTTGPAASTSVTTRPPKHGGYDRTGDWTSRTKITQELAKVINDGLYYYEQDLWEGNEWGANEAYEEIVPPTPKTPRSRKAARFFPVVKDKANVDQRTPRKKKTRHSHNPPVESHVGWVMDSREHKPRTNSVSSGCATHSGSLRSDPTLIVEEMFLLFDCISYRRIL</sequence>
<dbReference type="AlphaFoldDB" id="A0A5B7DBA4"/>
<organism evidence="2 3">
    <name type="scientific">Portunus trituberculatus</name>
    <name type="common">Swimming crab</name>
    <name type="synonym">Neptunus trituberculatus</name>
    <dbReference type="NCBI Taxonomy" id="210409"/>
    <lineage>
        <taxon>Eukaryota</taxon>
        <taxon>Metazoa</taxon>
        <taxon>Ecdysozoa</taxon>
        <taxon>Arthropoda</taxon>
        <taxon>Crustacea</taxon>
        <taxon>Multicrustacea</taxon>
        <taxon>Malacostraca</taxon>
        <taxon>Eumalacostraca</taxon>
        <taxon>Eucarida</taxon>
        <taxon>Decapoda</taxon>
        <taxon>Pleocyemata</taxon>
        <taxon>Brachyura</taxon>
        <taxon>Eubrachyura</taxon>
        <taxon>Portunoidea</taxon>
        <taxon>Portunidae</taxon>
        <taxon>Portuninae</taxon>
        <taxon>Portunus</taxon>
    </lineage>
</organism>
<evidence type="ECO:0000313" key="3">
    <source>
        <dbReference type="Proteomes" id="UP000324222"/>
    </source>
</evidence>
<gene>
    <name evidence="2" type="primary">larp</name>
    <name evidence="2" type="ORF">E2C01_011479</name>
</gene>
<name>A0A5B7DBA4_PORTR</name>
<feature type="compositionally biased region" description="Basic residues" evidence="1">
    <location>
        <begin position="118"/>
        <end position="127"/>
    </location>
</feature>
<dbReference type="EMBL" id="VSRR010000695">
    <property type="protein sequence ID" value="MPC18591.1"/>
    <property type="molecule type" value="Genomic_DNA"/>
</dbReference>
<evidence type="ECO:0000256" key="1">
    <source>
        <dbReference type="SAM" id="MobiDB-lite"/>
    </source>
</evidence>
<proteinExistence type="predicted"/>
<dbReference type="Proteomes" id="UP000324222">
    <property type="component" value="Unassembled WGS sequence"/>
</dbReference>
<feature type="region of interest" description="Disordered" evidence="1">
    <location>
        <begin position="111"/>
        <end position="134"/>
    </location>
</feature>
<accession>A0A5B7DBA4</accession>
<protein>
    <submittedName>
        <fullName evidence="2">La-related protein 1</fullName>
    </submittedName>
</protein>
<comment type="caution">
    <text evidence="2">The sequence shown here is derived from an EMBL/GenBank/DDBJ whole genome shotgun (WGS) entry which is preliminary data.</text>
</comment>
<feature type="region of interest" description="Disordered" evidence="1">
    <location>
        <begin position="1"/>
        <end position="49"/>
    </location>
</feature>
<keyword evidence="3" id="KW-1185">Reference proteome</keyword>
<feature type="compositionally biased region" description="Low complexity" evidence="1">
    <location>
        <begin position="1"/>
        <end position="24"/>
    </location>
</feature>
<reference evidence="2 3" key="1">
    <citation type="submission" date="2019-05" db="EMBL/GenBank/DDBJ databases">
        <title>Another draft genome of Portunus trituberculatus and its Hox gene families provides insights of decapod evolution.</title>
        <authorList>
            <person name="Jeong J.-H."/>
            <person name="Song I."/>
            <person name="Kim S."/>
            <person name="Choi T."/>
            <person name="Kim D."/>
            <person name="Ryu S."/>
            <person name="Kim W."/>
        </authorList>
    </citation>
    <scope>NUCLEOTIDE SEQUENCE [LARGE SCALE GENOMIC DNA]</scope>
    <source>
        <tissue evidence="2">Muscle</tissue>
    </source>
</reference>
<dbReference type="OrthoDB" id="340227at2759"/>
<evidence type="ECO:0000313" key="2">
    <source>
        <dbReference type="EMBL" id="MPC18591.1"/>
    </source>
</evidence>